<dbReference type="RefSeq" id="WP_095043319.1">
    <property type="nucleotide sequence ID" value="NZ_LN890655.1"/>
</dbReference>
<protein>
    <recommendedName>
        <fullName evidence="3">Winged helix DNA-binding domain-containing protein</fullName>
    </recommendedName>
</protein>
<gene>
    <name evidence="1" type="ORF">CFX0092_A2013</name>
</gene>
<accession>A0A160T1I4</accession>
<dbReference type="Pfam" id="PF06224">
    <property type="entry name" value="AlkZ-like"/>
    <property type="match status" value="1"/>
</dbReference>
<dbReference type="PANTHER" id="PTHR38479:SF2">
    <property type="entry name" value="WINGED HELIX DNA-BINDING DOMAIN-CONTAINING PROTEIN"/>
    <property type="match status" value="1"/>
</dbReference>
<organism evidence="1 2">
    <name type="scientific">Candidatus Promineifilum breve</name>
    <dbReference type="NCBI Taxonomy" id="1806508"/>
    <lineage>
        <taxon>Bacteria</taxon>
        <taxon>Bacillati</taxon>
        <taxon>Chloroflexota</taxon>
        <taxon>Ardenticatenia</taxon>
        <taxon>Candidatus Promineifilales</taxon>
        <taxon>Candidatus Promineifilaceae</taxon>
        <taxon>Candidatus Promineifilum</taxon>
    </lineage>
</organism>
<dbReference type="AlphaFoldDB" id="A0A160T1I4"/>
<evidence type="ECO:0000313" key="1">
    <source>
        <dbReference type="EMBL" id="CUS03891.2"/>
    </source>
</evidence>
<reference evidence="1" key="1">
    <citation type="submission" date="2016-01" db="EMBL/GenBank/DDBJ databases">
        <authorList>
            <person name="Mcilroy J.S."/>
            <person name="Karst M S."/>
            <person name="Albertsen M."/>
        </authorList>
    </citation>
    <scope>NUCLEOTIDE SEQUENCE</scope>
    <source>
        <strain evidence="1">Cfx-K</strain>
    </source>
</reference>
<evidence type="ECO:0008006" key="3">
    <source>
        <dbReference type="Google" id="ProtNLM"/>
    </source>
</evidence>
<dbReference type="PANTHER" id="PTHR38479">
    <property type="entry name" value="LMO0824 PROTEIN"/>
    <property type="match status" value="1"/>
</dbReference>
<evidence type="ECO:0000313" key="2">
    <source>
        <dbReference type="Proteomes" id="UP000215027"/>
    </source>
</evidence>
<dbReference type="EMBL" id="LN890655">
    <property type="protein sequence ID" value="CUS03891.2"/>
    <property type="molecule type" value="Genomic_DNA"/>
</dbReference>
<proteinExistence type="predicted"/>
<dbReference type="InterPro" id="IPR009351">
    <property type="entry name" value="AlkZ-like"/>
</dbReference>
<name>A0A160T1I4_9CHLR</name>
<dbReference type="Proteomes" id="UP000215027">
    <property type="component" value="Chromosome I"/>
</dbReference>
<sequence length="366" mass="40033">MNLDDIAHSRLHNLQLSRPELGTPAEMVGWLGAAQAQDFAGAKWSLGLRLRPTHDAAIEQAFNDGQILRTHMMRPTWHFVTPADIRWILALTSPRVHQLNRSMYRQLELDGDTLARCATVITDALGGGRQLTRNEAGQALEGAGIRVPGGPDRGGQRLAYIMMWAELEGLICSGPRRGKQFTYMLLDERAPNATTLSRDEALAELTRRYFRSHGPAMAADFARWSGLTLTDARAGLAAVAAELQQAVIEGQAYWFAGDPRPPRDPSPTAYLVSIYDEYTIGYKDGRAIGSAAVGEILAGMGNALQNVIILDGQIVGTWRRAIKSGSVMIALHPLQRLTERENAAVVRAAGLYGEFVGLPVEFTYEA</sequence>
<dbReference type="KEGG" id="pbf:CFX0092_A2013"/>
<keyword evidence="2" id="KW-1185">Reference proteome</keyword>
<dbReference type="OrthoDB" id="57247at2"/>